<name>A0AAD7J086_9AGAR</name>
<gene>
    <name evidence="1" type="ORF">B0H16DRAFT_1723671</name>
</gene>
<dbReference type="EMBL" id="JARKIB010000059">
    <property type="protein sequence ID" value="KAJ7752319.1"/>
    <property type="molecule type" value="Genomic_DNA"/>
</dbReference>
<accession>A0AAD7J086</accession>
<organism evidence="1 2">
    <name type="scientific">Mycena metata</name>
    <dbReference type="NCBI Taxonomy" id="1033252"/>
    <lineage>
        <taxon>Eukaryota</taxon>
        <taxon>Fungi</taxon>
        <taxon>Dikarya</taxon>
        <taxon>Basidiomycota</taxon>
        <taxon>Agaricomycotina</taxon>
        <taxon>Agaricomycetes</taxon>
        <taxon>Agaricomycetidae</taxon>
        <taxon>Agaricales</taxon>
        <taxon>Marasmiineae</taxon>
        <taxon>Mycenaceae</taxon>
        <taxon>Mycena</taxon>
    </lineage>
</organism>
<comment type="caution">
    <text evidence="1">The sequence shown here is derived from an EMBL/GenBank/DDBJ whole genome shotgun (WGS) entry which is preliminary data.</text>
</comment>
<reference evidence="1" key="1">
    <citation type="submission" date="2023-03" db="EMBL/GenBank/DDBJ databases">
        <title>Massive genome expansion in bonnet fungi (Mycena s.s.) driven by repeated elements and novel gene families across ecological guilds.</title>
        <authorList>
            <consortium name="Lawrence Berkeley National Laboratory"/>
            <person name="Harder C.B."/>
            <person name="Miyauchi S."/>
            <person name="Viragh M."/>
            <person name="Kuo A."/>
            <person name="Thoen E."/>
            <person name="Andreopoulos B."/>
            <person name="Lu D."/>
            <person name="Skrede I."/>
            <person name="Drula E."/>
            <person name="Henrissat B."/>
            <person name="Morin E."/>
            <person name="Kohler A."/>
            <person name="Barry K."/>
            <person name="LaButti K."/>
            <person name="Morin E."/>
            <person name="Salamov A."/>
            <person name="Lipzen A."/>
            <person name="Mereny Z."/>
            <person name="Hegedus B."/>
            <person name="Baldrian P."/>
            <person name="Stursova M."/>
            <person name="Weitz H."/>
            <person name="Taylor A."/>
            <person name="Grigoriev I.V."/>
            <person name="Nagy L.G."/>
            <person name="Martin F."/>
            <person name="Kauserud H."/>
        </authorList>
    </citation>
    <scope>NUCLEOTIDE SEQUENCE</scope>
    <source>
        <strain evidence="1">CBHHK182m</strain>
    </source>
</reference>
<dbReference type="Proteomes" id="UP001215598">
    <property type="component" value="Unassembled WGS sequence"/>
</dbReference>
<keyword evidence="2" id="KW-1185">Reference proteome</keyword>
<dbReference type="AlphaFoldDB" id="A0AAD7J086"/>
<protein>
    <submittedName>
        <fullName evidence="1">Uncharacterized protein</fullName>
    </submittedName>
</protein>
<evidence type="ECO:0000313" key="2">
    <source>
        <dbReference type="Proteomes" id="UP001215598"/>
    </source>
</evidence>
<proteinExistence type="predicted"/>
<sequence>MRVGGACRDDEVLGSSRRVCATSSVGSLPTWGGQCATHGRGEAAVANALCIEERVACSSRHPLHNGLRARRATLLRRMVNQHGHPMERRTVVARSSTILKQLILQANPEYEAKAHRIQMGIVMVLVSSCDRLSVASGSRPAGWLPLRRGRHARPHRHRRGRKLVVFGIRGESTSTHALRCGIDAGGESRKPFLGCPRALRCAREPRPETLTVEDEEFWVSARRL</sequence>
<evidence type="ECO:0000313" key="1">
    <source>
        <dbReference type="EMBL" id="KAJ7752319.1"/>
    </source>
</evidence>